<sequence length="185" mass="20127">MALNCAMLNETRDPIPLPHEHFILTIDSGAEIILHIPDTPPEGSASAGGSGSQKLKATGRIWITDSRFLFTSSPDSSFDSLTVPLPAILSTKFEQPTFGGNYLTFEIKPSSGGGLTAGTNIELRLKNRPMFEFVAILEKTRERAIYMRRQPPEEDGLPTYTSPEESGSVSMISGIPVENPPDYVS</sequence>
<evidence type="ECO:0000313" key="2">
    <source>
        <dbReference type="EMBL" id="KAF5371299.1"/>
    </source>
</evidence>
<dbReference type="Proteomes" id="UP000559256">
    <property type="component" value="Unassembled WGS sequence"/>
</dbReference>
<name>A0A8H5GU82_9AGAR</name>
<accession>A0A8H5GU82</accession>
<comment type="caution">
    <text evidence="2">The sequence shown here is derived from an EMBL/GenBank/DDBJ whole genome shotgun (WGS) entry which is preliminary data.</text>
</comment>
<dbReference type="PANTHER" id="PTHR31606">
    <property type="entry name" value="WW DOMAIN BINDING PROTEIN 2, ISOFORM E"/>
    <property type="match status" value="1"/>
</dbReference>
<evidence type="ECO:0000256" key="1">
    <source>
        <dbReference type="SAM" id="MobiDB-lite"/>
    </source>
</evidence>
<organism evidence="2 3">
    <name type="scientific">Tetrapyrgos nigripes</name>
    <dbReference type="NCBI Taxonomy" id="182062"/>
    <lineage>
        <taxon>Eukaryota</taxon>
        <taxon>Fungi</taxon>
        <taxon>Dikarya</taxon>
        <taxon>Basidiomycota</taxon>
        <taxon>Agaricomycotina</taxon>
        <taxon>Agaricomycetes</taxon>
        <taxon>Agaricomycetidae</taxon>
        <taxon>Agaricales</taxon>
        <taxon>Marasmiineae</taxon>
        <taxon>Marasmiaceae</taxon>
        <taxon>Tetrapyrgos</taxon>
    </lineage>
</organism>
<evidence type="ECO:0000313" key="3">
    <source>
        <dbReference type="Proteomes" id="UP000559256"/>
    </source>
</evidence>
<dbReference type="EMBL" id="JAACJM010000009">
    <property type="protein sequence ID" value="KAF5371299.1"/>
    <property type="molecule type" value="Genomic_DNA"/>
</dbReference>
<dbReference type="GO" id="GO:0005634">
    <property type="term" value="C:nucleus"/>
    <property type="evidence" value="ECO:0007669"/>
    <property type="project" value="TreeGrafter"/>
</dbReference>
<reference evidence="2 3" key="1">
    <citation type="journal article" date="2020" name="ISME J.">
        <title>Uncovering the hidden diversity of litter-decomposition mechanisms in mushroom-forming fungi.</title>
        <authorList>
            <person name="Floudas D."/>
            <person name="Bentzer J."/>
            <person name="Ahren D."/>
            <person name="Johansson T."/>
            <person name="Persson P."/>
            <person name="Tunlid A."/>
        </authorList>
    </citation>
    <scope>NUCLEOTIDE SEQUENCE [LARGE SCALE GENOMIC DNA]</scope>
    <source>
        <strain evidence="2 3">CBS 291.85</strain>
    </source>
</reference>
<proteinExistence type="predicted"/>
<dbReference type="PANTHER" id="PTHR31606:SF1">
    <property type="entry name" value="WW DOMAIN BINDING PROTEIN 2, ISOFORM E"/>
    <property type="match status" value="1"/>
</dbReference>
<feature type="compositionally biased region" description="Polar residues" evidence="1">
    <location>
        <begin position="159"/>
        <end position="171"/>
    </location>
</feature>
<keyword evidence="3" id="KW-1185">Reference proteome</keyword>
<dbReference type="CDD" id="cd13214">
    <property type="entry name" value="PH-GRAM_WBP2"/>
    <property type="match status" value="1"/>
</dbReference>
<dbReference type="AlphaFoldDB" id="A0A8H5GU82"/>
<gene>
    <name evidence="2" type="ORF">D9758_004262</name>
</gene>
<protein>
    <submittedName>
        <fullName evidence="2">Uncharacterized protein</fullName>
    </submittedName>
</protein>
<dbReference type="OrthoDB" id="1259151at2759"/>
<dbReference type="InterPro" id="IPR044852">
    <property type="entry name" value="WBP2-like"/>
</dbReference>
<dbReference type="GO" id="GO:0003713">
    <property type="term" value="F:transcription coactivator activity"/>
    <property type="evidence" value="ECO:0007669"/>
    <property type="project" value="InterPro"/>
</dbReference>
<dbReference type="SUPFAM" id="SSF50729">
    <property type="entry name" value="PH domain-like"/>
    <property type="match status" value="1"/>
</dbReference>
<dbReference type="GO" id="GO:0031490">
    <property type="term" value="F:chromatin DNA binding"/>
    <property type="evidence" value="ECO:0007669"/>
    <property type="project" value="TreeGrafter"/>
</dbReference>
<feature type="region of interest" description="Disordered" evidence="1">
    <location>
        <begin position="149"/>
        <end position="185"/>
    </location>
</feature>